<protein>
    <recommendedName>
        <fullName evidence="1">BTB domain-containing protein</fullName>
    </recommendedName>
</protein>
<dbReference type="AlphaFoldDB" id="A0A369K0B3"/>
<dbReference type="Pfam" id="PF00651">
    <property type="entry name" value="BTB"/>
    <property type="match status" value="1"/>
</dbReference>
<dbReference type="InterPro" id="IPR000210">
    <property type="entry name" value="BTB/POZ_dom"/>
</dbReference>
<reference evidence="2" key="1">
    <citation type="submission" date="2018-04" db="EMBL/GenBank/DDBJ databases">
        <title>Whole genome sequencing of Hypsizygus marmoreus.</title>
        <authorList>
            <person name="Choi I.-G."/>
            <person name="Min B."/>
            <person name="Kim J.-G."/>
            <person name="Kim S."/>
            <person name="Oh Y.-L."/>
            <person name="Kong W.-S."/>
            <person name="Park H."/>
            <person name="Jeong J."/>
            <person name="Song E.-S."/>
        </authorList>
    </citation>
    <scope>NUCLEOTIDE SEQUENCE [LARGE SCALE GENOMIC DNA]</scope>
    <source>
        <strain evidence="2">51987-8</strain>
    </source>
</reference>
<evidence type="ECO:0000313" key="3">
    <source>
        <dbReference type="Proteomes" id="UP000076154"/>
    </source>
</evidence>
<dbReference type="OrthoDB" id="3218112at2759"/>
<dbReference type="STRING" id="39966.A0A369K0B3"/>
<comment type="caution">
    <text evidence="2">The sequence shown here is derived from an EMBL/GenBank/DDBJ whole genome shotgun (WGS) entry which is preliminary data.</text>
</comment>
<feature type="domain" description="BTB" evidence="1">
    <location>
        <begin position="44"/>
        <end position="114"/>
    </location>
</feature>
<proteinExistence type="predicted"/>
<organism evidence="2 3">
    <name type="scientific">Hypsizygus marmoreus</name>
    <name type="common">White beech mushroom</name>
    <name type="synonym">Agaricus marmoreus</name>
    <dbReference type="NCBI Taxonomy" id="39966"/>
    <lineage>
        <taxon>Eukaryota</taxon>
        <taxon>Fungi</taxon>
        <taxon>Dikarya</taxon>
        <taxon>Basidiomycota</taxon>
        <taxon>Agaricomycotina</taxon>
        <taxon>Agaricomycetes</taxon>
        <taxon>Agaricomycetidae</taxon>
        <taxon>Agaricales</taxon>
        <taxon>Tricholomatineae</taxon>
        <taxon>Lyophyllaceae</taxon>
        <taxon>Hypsizygus</taxon>
    </lineage>
</organism>
<keyword evidence="3" id="KW-1185">Reference proteome</keyword>
<accession>A0A369K0B3</accession>
<dbReference type="InParanoid" id="A0A369K0B3"/>
<evidence type="ECO:0000313" key="2">
    <source>
        <dbReference type="EMBL" id="RDB26207.1"/>
    </source>
</evidence>
<dbReference type="PROSITE" id="PS50097">
    <property type="entry name" value="BTB"/>
    <property type="match status" value="1"/>
</dbReference>
<sequence>MTTQRVGRKLALGYSGPKLPILVSVLKSVHPTVTNHPSLYLHDGNVVLVAPLLTSSTEHIAFRVHRSMLSKISPVFSTMFSLPPGDKIEEYDGVPRVDMPDDAGKLEALLQVVYHEVDLPSANMDLHEKCVLKDVLTLSTKYEMDHLRRRIVELVERVWPMTLRQWDRRDRIIDCSKNPPFVDGALPQEDIFPEPASAIRLARDCIIPSILPAAFYHLSRLSIFDDYGARPMLELEPTLQAARWGVLHTEDLHTEDLICLIKGRTQLSLAAAGMLPPIPPCADCSISDQAALVRNLELICQHAVDIFAVTRYYAEKEPRDYKICYLCASHFRSALTTFREQLWQRLPDIFAFR</sequence>
<gene>
    <name evidence="2" type="ORF">Hypma_006529</name>
</gene>
<dbReference type="Gene3D" id="3.30.710.10">
    <property type="entry name" value="Potassium Channel Kv1.1, Chain A"/>
    <property type="match status" value="1"/>
</dbReference>
<dbReference type="InterPro" id="IPR011333">
    <property type="entry name" value="SKP1/BTB/POZ_sf"/>
</dbReference>
<name>A0A369K0B3_HYPMA</name>
<dbReference type="Proteomes" id="UP000076154">
    <property type="component" value="Unassembled WGS sequence"/>
</dbReference>
<dbReference type="EMBL" id="LUEZ02000040">
    <property type="protein sequence ID" value="RDB26207.1"/>
    <property type="molecule type" value="Genomic_DNA"/>
</dbReference>
<evidence type="ECO:0000259" key="1">
    <source>
        <dbReference type="PROSITE" id="PS50097"/>
    </source>
</evidence>
<dbReference type="SUPFAM" id="SSF54695">
    <property type="entry name" value="POZ domain"/>
    <property type="match status" value="1"/>
</dbReference>